<feature type="compositionally biased region" description="Polar residues" evidence="1">
    <location>
        <begin position="9"/>
        <end position="20"/>
    </location>
</feature>
<feature type="region of interest" description="Disordered" evidence="1">
    <location>
        <begin position="1"/>
        <end position="20"/>
    </location>
</feature>
<gene>
    <name evidence="3" type="ORF">HNR67_000028</name>
</gene>
<dbReference type="InterPro" id="IPR000595">
    <property type="entry name" value="cNMP-bd_dom"/>
</dbReference>
<dbReference type="PROSITE" id="PS50042">
    <property type="entry name" value="CNMP_BINDING_3"/>
    <property type="match status" value="1"/>
</dbReference>
<dbReference type="GO" id="GO:0005829">
    <property type="term" value="C:cytosol"/>
    <property type="evidence" value="ECO:0007669"/>
    <property type="project" value="TreeGrafter"/>
</dbReference>
<evidence type="ECO:0000256" key="1">
    <source>
        <dbReference type="SAM" id="MobiDB-lite"/>
    </source>
</evidence>
<dbReference type="Proteomes" id="UP000533598">
    <property type="component" value="Unassembled WGS sequence"/>
</dbReference>
<dbReference type="InterPro" id="IPR049817">
    <property type="entry name" value="Encap_f2b"/>
</dbReference>
<dbReference type="EMBL" id="JACHMH010000001">
    <property type="protein sequence ID" value="MBB4673910.1"/>
    <property type="molecule type" value="Genomic_DNA"/>
</dbReference>
<evidence type="ECO:0000313" key="3">
    <source>
        <dbReference type="EMBL" id="MBB4673910.1"/>
    </source>
</evidence>
<dbReference type="PROSITE" id="PS00888">
    <property type="entry name" value="CNMP_BINDING_1"/>
    <property type="match status" value="1"/>
</dbReference>
<name>A0A7W7FQI7_9PSEU</name>
<dbReference type="PANTHER" id="PTHR24567:SF74">
    <property type="entry name" value="HTH-TYPE TRANSCRIPTIONAL REGULATOR ARCR"/>
    <property type="match status" value="1"/>
</dbReference>
<accession>A0A7W7FQI7</accession>
<dbReference type="GO" id="GO:0003700">
    <property type="term" value="F:DNA-binding transcription factor activity"/>
    <property type="evidence" value="ECO:0007669"/>
    <property type="project" value="TreeGrafter"/>
</dbReference>
<dbReference type="NCBIfam" id="NF041163">
    <property type="entry name" value="encap_f2b"/>
    <property type="match status" value="1"/>
</dbReference>
<dbReference type="RefSeq" id="WP_312986168.1">
    <property type="nucleotide sequence ID" value="NZ_BAAAUI010000013.1"/>
</dbReference>
<dbReference type="Pfam" id="PF19307">
    <property type="entry name" value="SrpI-like"/>
    <property type="match status" value="1"/>
</dbReference>
<organism evidence="3 4">
    <name type="scientific">Crossiella cryophila</name>
    <dbReference type="NCBI Taxonomy" id="43355"/>
    <lineage>
        <taxon>Bacteria</taxon>
        <taxon>Bacillati</taxon>
        <taxon>Actinomycetota</taxon>
        <taxon>Actinomycetes</taxon>
        <taxon>Pseudonocardiales</taxon>
        <taxon>Pseudonocardiaceae</taxon>
        <taxon>Crossiella</taxon>
    </lineage>
</organism>
<dbReference type="InterPro" id="IPR018488">
    <property type="entry name" value="cNMP-bd_CS"/>
</dbReference>
<evidence type="ECO:0000313" key="4">
    <source>
        <dbReference type="Proteomes" id="UP000533598"/>
    </source>
</evidence>
<keyword evidence="4" id="KW-1185">Reference proteome</keyword>
<dbReference type="SMART" id="SM00100">
    <property type="entry name" value="cNMP"/>
    <property type="match status" value="1"/>
</dbReference>
<dbReference type="InterPro" id="IPR014710">
    <property type="entry name" value="RmlC-like_jellyroll"/>
</dbReference>
<dbReference type="AlphaFoldDB" id="A0A7W7FQI7"/>
<dbReference type="InterPro" id="IPR045641">
    <property type="entry name" value="SrpI-like"/>
</dbReference>
<dbReference type="Gene3D" id="2.60.120.10">
    <property type="entry name" value="Jelly Rolls"/>
    <property type="match status" value="1"/>
</dbReference>
<dbReference type="InterPro" id="IPR050397">
    <property type="entry name" value="Env_Response_Regulators"/>
</dbReference>
<feature type="domain" description="Cyclic nucleotide-binding" evidence="2">
    <location>
        <begin position="99"/>
        <end position="219"/>
    </location>
</feature>
<proteinExistence type="predicted"/>
<dbReference type="PANTHER" id="PTHR24567">
    <property type="entry name" value="CRP FAMILY TRANSCRIPTIONAL REGULATORY PROTEIN"/>
    <property type="match status" value="1"/>
</dbReference>
<evidence type="ECO:0000259" key="2">
    <source>
        <dbReference type="PROSITE" id="PS50042"/>
    </source>
</evidence>
<comment type="caution">
    <text evidence="3">The sequence shown here is derived from an EMBL/GenBank/DDBJ whole genome shotgun (WGS) entry which is preliminary data.</text>
</comment>
<sequence length="469" mass="51173">MTEALESGVRTNGNGNGAQLSLGTAAARNLASTTKSVPQMQGISPRWLLKVLPWVEANGGAYRVNRRMTYAVGDGRLSFSNVGTQIRVVPPELGELPLLRGFEDQEVLTALADRFEQQSFAAGEVLVTQGQPADRVILVAHGRITKLGTGEFGNTTSLGTLVDGDHFGDEALLGESTWKFTARAATAGTLLSLPRSVFEQVVSQSEALRDQVTAYRLSPRKAQNAKGEAEIDLASGQDGEYELPGTFVDYELSPREYELAVAQTILRVHTRVTDLFNQPMNQLDQQLRLTIEALRERQEHDMFNNPNFGLLHNADLKQRIPTYSGPPTPDDLDDLLTRRRKTKFMLAHPKAIAAFGRECNKRGVYAETVDFGGAQVVGWRGVPLLPTNKIPISETGSTSIVAMRVGEEDQGVIGLHQTGIPDEYQPGLNVRFMGVNDKAVTSYLVSTYYSVAVLVPDALGVLENVEIGH</sequence>
<dbReference type="CDD" id="cd00038">
    <property type="entry name" value="CAP_ED"/>
    <property type="match status" value="1"/>
</dbReference>
<dbReference type="Pfam" id="PF00027">
    <property type="entry name" value="cNMP_binding"/>
    <property type="match status" value="1"/>
</dbReference>
<reference evidence="3 4" key="1">
    <citation type="submission" date="2020-08" db="EMBL/GenBank/DDBJ databases">
        <title>Sequencing the genomes of 1000 actinobacteria strains.</title>
        <authorList>
            <person name="Klenk H.-P."/>
        </authorList>
    </citation>
    <scope>NUCLEOTIDE SEQUENCE [LARGE SCALE GENOMIC DNA]</scope>
    <source>
        <strain evidence="3 4">DSM 44230</strain>
    </source>
</reference>
<dbReference type="InterPro" id="IPR018490">
    <property type="entry name" value="cNMP-bd_dom_sf"/>
</dbReference>
<protein>
    <submittedName>
        <fullName evidence="3">CRP-like cAMP-binding protein</fullName>
    </submittedName>
</protein>
<dbReference type="SUPFAM" id="SSF51206">
    <property type="entry name" value="cAMP-binding domain-like"/>
    <property type="match status" value="1"/>
</dbReference>